<feature type="domain" description="Helix-turn-helix" evidence="1">
    <location>
        <begin position="126"/>
        <end position="182"/>
    </location>
</feature>
<dbReference type="InParanoid" id="A0A6P7GXT9"/>
<dbReference type="PANTHER" id="PTHR21301:SF10">
    <property type="entry name" value="REVERSE TRANSCRIPTASE DOMAIN-CONTAINING PROTEIN"/>
    <property type="match status" value="1"/>
</dbReference>
<accession>A0A6P7GXT9</accession>
<dbReference type="PANTHER" id="PTHR21301">
    <property type="entry name" value="REVERSE TRANSCRIPTASE"/>
    <property type="match status" value="1"/>
</dbReference>
<dbReference type="Pfam" id="PF26215">
    <property type="entry name" value="HTH_animal"/>
    <property type="match status" value="1"/>
</dbReference>
<proteinExistence type="predicted"/>
<evidence type="ECO:0000313" key="2">
    <source>
        <dbReference type="RefSeq" id="XP_028154269.1"/>
    </source>
</evidence>
<reference evidence="2" key="1">
    <citation type="submission" date="2025-08" db="UniProtKB">
        <authorList>
            <consortium name="RefSeq"/>
        </authorList>
    </citation>
    <scope>IDENTIFICATION</scope>
    <source>
        <tissue evidence="2">Whole insect</tissue>
    </source>
</reference>
<dbReference type="RefSeq" id="XP_028154269.1">
    <property type="nucleotide sequence ID" value="XM_028298468.1"/>
</dbReference>
<name>A0A6P7GXT9_DIAVI</name>
<protein>
    <submittedName>
        <fullName evidence="2">Uncharacterized protein LOC114347800</fullName>
    </submittedName>
</protein>
<gene>
    <name evidence="2" type="primary">LOC114347800</name>
</gene>
<evidence type="ECO:0000259" key="1">
    <source>
        <dbReference type="Pfam" id="PF26215"/>
    </source>
</evidence>
<dbReference type="AlphaFoldDB" id="A0A6P7GXT9"/>
<dbReference type="InterPro" id="IPR058912">
    <property type="entry name" value="HTH_animal"/>
</dbReference>
<organism evidence="2">
    <name type="scientific">Diabrotica virgifera virgifera</name>
    <name type="common">western corn rootworm</name>
    <dbReference type="NCBI Taxonomy" id="50390"/>
    <lineage>
        <taxon>Eukaryota</taxon>
        <taxon>Metazoa</taxon>
        <taxon>Ecdysozoa</taxon>
        <taxon>Arthropoda</taxon>
        <taxon>Hexapoda</taxon>
        <taxon>Insecta</taxon>
        <taxon>Pterygota</taxon>
        <taxon>Neoptera</taxon>
        <taxon>Endopterygota</taxon>
        <taxon>Coleoptera</taxon>
        <taxon>Polyphaga</taxon>
        <taxon>Cucujiformia</taxon>
        <taxon>Chrysomeloidea</taxon>
        <taxon>Chrysomelidae</taxon>
        <taxon>Galerucinae</taxon>
        <taxon>Diabroticina</taxon>
        <taxon>Diabroticites</taxon>
        <taxon>Diabrotica</taxon>
    </lineage>
</organism>
<sequence>MNQLLYFVHQNVQFDFPFLYQYVDDLITAVPRNEAQSTLDIFNSYNTHLQFTVEEEDSDSSVPFLDTRVVRTDNNIICLDWYRKDTNSGRFIPFHSYHPMKQKINTVVGMKNICLDWYRKDTNSGRFIPFHSYHPMKQKINTVVGMKNRILKISHSSFKDENIKLLFDTLIENYYPSKLLKKLLYSNELRNETVNNVNNHNDTNLENTTKYGVLPYIHNLTKPLTRLFSDFNIKIANYNNRKLNTFFSKLKDRTPTSKCSNVVYGLPCECGQIYIGQTSQRLSKRLALHKSDCRHKPQATSLSIHVSENDHRVLYDDVVIFDRADKDSRRKFLEMCYINNCANAINHKKDVEHLSTIYTLLLQQNFTKRKKLPQSYVSDLHLQ</sequence>